<dbReference type="SUPFAM" id="SSF52540">
    <property type="entry name" value="P-loop containing nucleoside triphosphate hydrolases"/>
    <property type="match status" value="1"/>
</dbReference>
<dbReference type="InterPro" id="IPR027417">
    <property type="entry name" value="P-loop_NTPase"/>
</dbReference>
<accession>A0AAE3WKZ9</accession>
<evidence type="ECO:0000313" key="2">
    <source>
        <dbReference type="EMBL" id="MDR4250766.1"/>
    </source>
</evidence>
<name>A0AAE3WKZ9_BACPU</name>
<dbReference type="AlphaFoldDB" id="A0AAE3WKZ9"/>
<keyword evidence="2" id="KW-0378">Hydrolase</keyword>
<keyword evidence="2" id="KW-0067">ATP-binding</keyword>
<dbReference type="RefSeq" id="WP_309415888.1">
    <property type="nucleotide sequence ID" value="NZ_CP187659.1"/>
</dbReference>
<sequence>MSFGTSLLSKVIEANDPSALLRYGLTRNDFQTDGERAAFEYINNYAEKNGNQAPTAEMVATEVPTFQPEFSIEAPFEYLAQKAKEAAVMSDFASKFNDKYGANGVKTADSEFVQRFNRVQEGGNPQEFFDWLQTVAEQSKIRTSVRKTVGTNVVTDIDKFRAEYEKRKSGESFRIWNSKFPTLNKAIGGYVSSNMYVVYGKSGRGKSAITLEESINCAVQGANVLIWSMEMGWFEVLVRIYVSLSGDQGVALTEIDGQQMEAGFDSRSVRQGKLSEEFEAAFMDFIETLNTIIDGSITVRAVDDKDFDSRSLKDLKADIEQTNADVVMVDPFYYLDYESNSNKTTGGAAADTSKKMRRLAGTMDVVIFAITQAGEDDAVEDEDGNREIKLPKRKDVMKTSALLQDAAVLIPVDTNAREGRGLIGVNKGRDGGEDEVVEIVYLPQVGLIKQVAAGEIELKAYGF</sequence>
<dbReference type="InterPro" id="IPR007694">
    <property type="entry name" value="DNA_helicase_DnaB-like_C"/>
</dbReference>
<gene>
    <name evidence="2" type="ORF">FO508_10475</name>
</gene>
<proteinExistence type="predicted"/>
<dbReference type="GO" id="GO:0003678">
    <property type="term" value="F:DNA helicase activity"/>
    <property type="evidence" value="ECO:0007669"/>
    <property type="project" value="InterPro"/>
</dbReference>
<dbReference type="EMBL" id="VKQA01000002">
    <property type="protein sequence ID" value="MDR4250766.1"/>
    <property type="molecule type" value="Genomic_DNA"/>
</dbReference>
<feature type="domain" description="SF4 helicase" evidence="1">
    <location>
        <begin position="178"/>
        <end position="433"/>
    </location>
</feature>
<evidence type="ECO:0000259" key="1">
    <source>
        <dbReference type="Pfam" id="PF03796"/>
    </source>
</evidence>
<reference evidence="2" key="1">
    <citation type="submission" date="2019-07" db="EMBL/GenBank/DDBJ databases">
        <title>Phylogenomic Reclassification of ATCC Bacillus Strains and Various Taxa within the Genus Bacillus.</title>
        <authorList>
            <person name="Riojas M.A."/>
            <person name="Frank A.M."/>
            <person name="Fenn S.L."/>
            <person name="King S."/>
            <person name="Brower S."/>
            <person name="Hazbon M.H."/>
        </authorList>
    </citation>
    <scope>NUCLEOTIDE SEQUENCE</scope>
    <source>
        <strain evidence="2">ATCC 27142</strain>
    </source>
</reference>
<keyword evidence="2" id="KW-0547">Nucleotide-binding</keyword>
<organism evidence="2 3">
    <name type="scientific">Bacillus pumilus</name>
    <name type="common">Bacillus mesentericus</name>
    <dbReference type="NCBI Taxonomy" id="1408"/>
    <lineage>
        <taxon>Bacteria</taxon>
        <taxon>Bacillati</taxon>
        <taxon>Bacillota</taxon>
        <taxon>Bacilli</taxon>
        <taxon>Bacillales</taxon>
        <taxon>Bacillaceae</taxon>
        <taxon>Bacillus</taxon>
    </lineage>
</organism>
<comment type="caution">
    <text evidence="2">The sequence shown here is derived from an EMBL/GenBank/DDBJ whole genome shotgun (WGS) entry which is preliminary data.</text>
</comment>
<dbReference type="Pfam" id="PF03796">
    <property type="entry name" value="DnaB_C"/>
    <property type="match status" value="1"/>
</dbReference>
<evidence type="ECO:0000313" key="3">
    <source>
        <dbReference type="Proteomes" id="UP001182042"/>
    </source>
</evidence>
<protein>
    <submittedName>
        <fullName evidence="2">DNA helicase</fullName>
    </submittedName>
</protein>
<dbReference type="GO" id="GO:0006260">
    <property type="term" value="P:DNA replication"/>
    <property type="evidence" value="ECO:0007669"/>
    <property type="project" value="InterPro"/>
</dbReference>
<dbReference type="GO" id="GO:0005524">
    <property type="term" value="F:ATP binding"/>
    <property type="evidence" value="ECO:0007669"/>
    <property type="project" value="InterPro"/>
</dbReference>
<dbReference type="Gene3D" id="3.40.50.300">
    <property type="entry name" value="P-loop containing nucleotide triphosphate hydrolases"/>
    <property type="match status" value="1"/>
</dbReference>
<dbReference type="Proteomes" id="UP001182042">
    <property type="component" value="Unassembled WGS sequence"/>
</dbReference>
<keyword evidence="2" id="KW-0347">Helicase</keyword>